<keyword evidence="2" id="KW-1185">Reference proteome</keyword>
<sequence length="126" mass="14227">GREPRQRTFLSLAEGLELKVVDASDIERVLALFEDAKKTLLNQLKPAYVEEELYTSLLRSLLSIATQSKERGDQEGTERALEAFDGTLNCLIEDILQFGEDLINLLKARFALEPSKWKVTDDVSID</sequence>
<name>A0ABP0MY36_9DINO</name>
<dbReference type="Proteomes" id="UP001642464">
    <property type="component" value="Unassembled WGS sequence"/>
</dbReference>
<evidence type="ECO:0000313" key="1">
    <source>
        <dbReference type="EMBL" id="CAK9056366.1"/>
    </source>
</evidence>
<feature type="non-terminal residue" evidence="1">
    <location>
        <position position="1"/>
    </location>
</feature>
<proteinExistence type="predicted"/>
<feature type="non-terminal residue" evidence="1">
    <location>
        <position position="126"/>
    </location>
</feature>
<dbReference type="EMBL" id="CAXAMM010025048">
    <property type="protein sequence ID" value="CAK9056366.1"/>
    <property type="molecule type" value="Genomic_DNA"/>
</dbReference>
<reference evidence="1 2" key="1">
    <citation type="submission" date="2024-02" db="EMBL/GenBank/DDBJ databases">
        <authorList>
            <person name="Chen Y."/>
            <person name="Shah S."/>
            <person name="Dougan E. K."/>
            <person name="Thang M."/>
            <person name="Chan C."/>
        </authorList>
    </citation>
    <scope>NUCLEOTIDE SEQUENCE [LARGE SCALE GENOMIC DNA]</scope>
</reference>
<comment type="caution">
    <text evidence="1">The sequence shown here is derived from an EMBL/GenBank/DDBJ whole genome shotgun (WGS) entry which is preliminary data.</text>
</comment>
<accession>A0ABP0MY36</accession>
<evidence type="ECO:0000313" key="2">
    <source>
        <dbReference type="Proteomes" id="UP001642464"/>
    </source>
</evidence>
<protein>
    <submittedName>
        <fullName evidence="1">Uncharacterized protein</fullName>
    </submittedName>
</protein>
<gene>
    <name evidence="1" type="ORF">SCF082_LOCUS30377</name>
</gene>
<organism evidence="1 2">
    <name type="scientific">Durusdinium trenchii</name>
    <dbReference type="NCBI Taxonomy" id="1381693"/>
    <lineage>
        <taxon>Eukaryota</taxon>
        <taxon>Sar</taxon>
        <taxon>Alveolata</taxon>
        <taxon>Dinophyceae</taxon>
        <taxon>Suessiales</taxon>
        <taxon>Symbiodiniaceae</taxon>
        <taxon>Durusdinium</taxon>
    </lineage>
</organism>